<dbReference type="Proteomes" id="UP000189777">
    <property type="component" value="Unassembled WGS sequence"/>
</dbReference>
<evidence type="ECO:0000313" key="10">
    <source>
        <dbReference type="Proteomes" id="UP000189777"/>
    </source>
</evidence>
<organism evidence="9 10">
    <name type="scientific">Krasilnikoviella flava</name>
    <dbReference type="NCBI Taxonomy" id="526729"/>
    <lineage>
        <taxon>Bacteria</taxon>
        <taxon>Bacillati</taxon>
        <taxon>Actinomycetota</taxon>
        <taxon>Actinomycetes</taxon>
        <taxon>Micrococcales</taxon>
        <taxon>Promicromonosporaceae</taxon>
        <taxon>Krasilnikoviella</taxon>
    </lineage>
</organism>
<evidence type="ECO:0000256" key="3">
    <source>
        <dbReference type="ARBA" id="ARBA00022475"/>
    </source>
</evidence>
<dbReference type="GO" id="GO:0055085">
    <property type="term" value="P:transmembrane transport"/>
    <property type="evidence" value="ECO:0007669"/>
    <property type="project" value="InterPro"/>
</dbReference>
<keyword evidence="6 7" id="KW-0472">Membrane</keyword>
<name>A0A1T5LX74_9MICO</name>
<proteinExistence type="inferred from homology"/>
<evidence type="ECO:0000256" key="6">
    <source>
        <dbReference type="ARBA" id="ARBA00023136"/>
    </source>
</evidence>
<dbReference type="GO" id="GO:0005886">
    <property type="term" value="C:plasma membrane"/>
    <property type="evidence" value="ECO:0007669"/>
    <property type="project" value="UniProtKB-SubCell"/>
</dbReference>
<gene>
    <name evidence="9" type="ORF">SAMN04324258_4032</name>
</gene>
<dbReference type="InterPro" id="IPR000515">
    <property type="entry name" value="MetI-like"/>
</dbReference>
<evidence type="ECO:0000256" key="1">
    <source>
        <dbReference type="ARBA" id="ARBA00004651"/>
    </source>
</evidence>
<keyword evidence="4 7" id="KW-0812">Transmembrane</keyword>
<dbReference type="SUPFAM" id="SSF161098">
    <property type="entry name" value="MetI-like"/>
    <property type="match status" value="1"/>
</dbReference>
<dbReference type="STRING" id="526729.SAMN04324258_4032"/>
<feature type="transmembrane region" description="Helical" evidence="7">
    <location>
        <begin position="12"/>
        <end position="36"/>
    </location>
</feature>
<feature type="transmembrane region" description="Helical" evidence="7">
    <location>
        <begin position="147"/>
        <end position="169"/>
    </location>
</feature>
<sequence>MTWWRTHGRTRALVTRYVLLLVVLAISVGPLLWQFFSSLKGPQDALYGSSATFFPANPTFAAYQTVFEQVPMGMYIRNSLIMCLLTVFSQVVFPTLAGYMLSRQGWRGRGVFYWVLIISMMFPFESIMVSLYTQITDLGLDDSFIGVWLPGAIAAVNVLITRAAFSAVPNEVEDAAMLDGAGEVRRFWKIYLPAARGAMVVVVINSFIAAWDDFLWPFIVLRSEELYTLSLGLSRLASSSLSYDPRVTMAGSIIAIVPILVLFVALQRYFFKGVESGAVK</sequence>
<feature type="transmembrane region" description="Helical" evidence="7">
    <location>
        <begin position="190"/>
        <end position="211"/>
    </location>
</feature>
<accession>A0A1T5LX74</accession>
<evidence type="ECO:0000256" key="4">
    <source>
        <dbReference type="ARBA" id="ARBA00022692"/>
    </source>
</evidence>
<evidence type="ECO:0000313" key="9">
    <source>
        <dbReference type="EMBL" id="SKC80567.1"/>
    </source>
</evidence>
<feature type="transmembrane region" description="Helical" evidence="7">
    <location>
        <begin position="111"/>
        <end position="135"/>
    </location>
</feature>
<keyword evidence="9" id="KW-0762">Sugar transport</keyword>
<feature type="transmembrane region" description="Helical" evidence="7">
    <location>
        <begin position="247"/>
        <end position="266"/>
    </location>
</feature>
<dbReference type="OrthoDB" id="2063054at2"/>
<keyword evidence="2 7" id="KW-0813">Transport</keyword>
<keyword evidence="10" id="KW-1185">Reference proteome</keyword>
<evidence type="ECO:0000256" key="7">
    <source>
        <dbReference type="RuleBase" id="RU363032"/>
    </source>
</evidence>
<keyword evidence="3" id="KW-1003">Cell membrane</keyword>
<feature type="transmembrane region" description="Helical" evidence="7">
    <location>
        <begin position="79"/>
        <end position="99"/>
    </location>
</feature>
<dbReference type="Pfam" id="PF00528">
    <property type="entry name" value="BPD_transp_1"/>
    <property type="match status" value="1"/>
</dbReference>
<dbReference type="PANTHER" id="PTHR43744">
    <property type="entry name" value="ABC TRANSPORTER PERMEASE PROTEIN MG189-RELATED-RELATED"/>
    <property type="match status" value="1"/>
</dbReference>
<feature type="domain" description="ABC transmembrane type-1" evidence="8">
    <location>
        <begin position="76"/>
        <end position="266"/>
    </location>
</feature>
<evidence type="ECO:0000256" key="5">
    <source>
        <dbReference type="ARBA" id="ARBA00022989"/>
    </source>
</evidence>
<dbReference type="InterPro" id="IPR035906">
    <property type="entry name" value="MetI-like_sf"/>
</dbReference>
<evidence type="ECO:0000259" key="8">
    <source>
        <dbReference type="PROSITE" id="PS50928"/>
    </source>
</evidence>
<dbReference type="EMBL" id="FUZQ01000008">
    <property type="protein sequence ID" value="SKC80567.1"/>
    <property type="molecule type" value="Genomic_DNA"/>
</dbReference>
<dbReference type="CDD" id="cd06261">
    <property type="entry name" value="TM_PBP2"/>
    <property type="match status" value="1"/>
</dbReference>
<dbReference type="PANTHER" id="PTHR43744:SF3">
    <property type="entry name" value="LACTOSE TRANSPORT SYSTEM PERMEASE PROTEIN LACG"/>
    <property type="match status" value="1"/>
</dbReference>
<dbReference type="AlphaFoldDB" id="A0A1T5LX74"/>
<comment type="subcellular location">
    <subcellularLocation>
        <location evidence="1 7">Cell membrane</location>
        <topology evidence="1 7">Multi-pass membrane protein</topology>
    </subcellularLocation>
</comment>
<dbReference type="Gene3D" id="1.10.3720.10">
    <property type="entry name" value="MetI-like"/>
    <property type="match status" value="1"/>
</dbReference>
<protein>
    <submittedName>
        <fullName evidence="9">Multiple sugar transport system permease protein</fullName>
    </submittedName>
</protein>
<keyword evidence="5 7" id="KW-1133">Transmembrane helix</keyword>
<comment type="similarity">
    <text evidence="7">Belongs to the binding-protein-dependent transport system permease family.</text>
</comment>
<reference evidence="9 10" key="1">
    <citation type="submission" date="2017-02" db="EMBL/GenBank/DDBJ databases">
        <authorList>
            <person name="Peterson S.W."/>
        </authorList>
    </citation>
    <scope>NUCLEOTIDE SEQUENCE [LARGE SCALE GENOMIC DNA]</scope>
    <source>
        <strain evidence="9 10">DSM 21481</strain>
    </source>
</reference>
<evidence type="ECO:0000256" key="2">
    <source>
        <dbReference type="ARBA" id="ARBA00022448"/>
    </source>
</evidence>
<dbReference type="PROSITE" id="PS50928">
    <property type="entry name" value="ABC_TM1"/>
    <property type="match status" value="1"/>
</dbReference>
<dbReference type="RefSeq" id="WP_079576387.1">
    <property type="nucleotide sequence ID" value="NZ_FUZQ01000008.1"/>
</dbReference>